<dbReference type="Gene3D" id="3.20.100.30">
    <property type="entry name" value="VTC, catalytic tunnel domain"/>
    <property type="match status" value="1"/>
</dbReference>
<dbReference type="InterPro" id="IPR018966">
    <property type="entry name" value="VTC_domain"/>
</dbReference>
<dbReference type="GO" id="GO:0006799">
    <property type="term" value="P:polyphosphate biosynthetic process"/>
    <property type="evidence" value="ECO:0007669"/>
    <property type="project" value="UniProtKB-ARBA"/>
</dbReference>
<dbReference type="PANTHER" id="PTHR46140">
    <property type="entry name" value="VACUOLAR TRANSPORTER CHAPERONE 1-RELATED"/>
    <property type="match status" value="1"/>
</dbReference>
<sequence length="352" mass="40500">MHTFLLVNPIFVQKLNILASVRDSFDSLLQNLSKLYKKVRDEKKSALNDVAFLQSGSQNRNTLTMRYWVHPDNVMELKLYILKNIPILVNTKNNKTNLCVSTVYYDNKKLGLYKDIIEKVDGAEEIRLRWIESNDDSGVIIQRNVFSNNNGKLQRKKQEIATKGKYVNSFISGEYTPERKFFKPNEGSKAFMNEIKENSEIQASILETINSRNLIPGILIFPPQIQRSSFGIFGDASVKMSLDTDVCMIREDNFDGNERAGLDWKRVDVRNEYPFPNLPERDICRFPYAILKIKVSVVMGLNPPLWVNSLINCNLVEPVPNFSKYVHGVSALLDNRVHLHPPWVRCSISKKK</sequence>
<dbReference type="Pfam" id="PF09359">
    <property type="entry name" value="VTC"/>
    <property type="match status" value="1"/>
</dbReference>
<keyword evidence="2" id="KW-0812">Transmembrane</keyword>
<keyword evidence="3" id="KW-1133">Transmembrane helix</keyword>
<keyword evidence="7" id="KW-1185">Reference proteome</keyword>
<feature type="domain" description="VTC" evidence="5">
    <location>
        <begin position="64"/>
        <end position="332"/>
    </location>
</feature>
<dbReference type="OrthoDB" id="6493944at2759"/>
<evidence type="ECO:0000256" key="1">
    <source>
        <dbReference type="ARBA" id="ARBA00004127"/>
    </source>
</evidence>
<evidence type="ECO:0000313" key="7">
    <source>
        <dbReference type="Proteomes" id="UP000187455"/>
    </source>
</evidence>
<dbReference type="EMBL" id="LSSL01000232">
    <property type="protein sequence ID" value="OLY85108.1"/>
    <property type="molecule type" value="Genomic_DNA"/>
</dbReference>
<dbReference type="InterPro" id="IPR042267">
    <property type="entry name" value="VTC_sf"/>
</dbReference>
<evidence type="ECO:0000256" key="2">
    <source>
        <dbReference type="ARBA" id="ARBA00022692"/>
    </source>
</evidence>
<comment type="caution">
    <text evidence="6">The sequence shown here is derived from an EMBL/GenBank/DDBJ whole genome shotgun (WGS) entry which is preliminary data.</text>
</comment>
<dbReference type="STRING" id="133383.A0A1R0H7P5"/>
<dbReference type="PANTHER" id="PTHR46140:SF1">
    <property type="entry name" value="VACUOLAR TRANSPORTER CHAPERONE COMPLEX SUBUNIT 4-RELATED"/>
    <property type="match status" value="1"/>
</dbReference>
<dbReference type="GO" id="GO:0012505">
    <property type="term" value="C:endomembrane system"/>
    <property type="evidence" value="ECO:0007669"/>
    <property type="project" value="UniProtKB-SubCell"/>
</dbReference>
<proteinExistence type="predicted"/>
<evidence type="ECO:0000256" key="4">
    <source>
        <dbReference type="ARBA" id="ARBA00023136"/>
    </source>
</evidence>
<keyword evidence="4" id="KW-0472">Membrane</keyword>
<evidence type="ECO:0000256" key="3">
    <source>
        <dbReference type="ARBA" id="ARBA00022989"/>
    </source>
</evidence>
<dbReference type="Proteomes" id="UP000187455">
    <property type="component" value="Unassembled WGS sequence"/>
</dbReference>
<comment type="subcellular location">
    <subcellularLocation>
        <location evidence="1">Endomembrane system</location>
        <topology evidence="1">Multi-pass membrane protein</topology>
    </subcellularLocation>
</comment>
<dbReference type="InterPro" id="IPR051572">
    <property type="entry name" value="VTC_Complex_Subunit"/>
</dbReference>
<organism evidence="6 7">
    <name type="scientific">Smittium mucronatum</name>
    <dbReference type="NCBI Taxonomy" id="133383"/>
    <lineage>
        <taxon>Eukaryota</taxon>
        <taxon>Fungi</taxon>
        <taxon>Fungi incertae sedis</taxon>
        <taxon>Zoopagomycota</taxon>
        <taxon>Kickxellomycotina</taxon>
        <taxon>Harpellomycetes</taxon>
        <taxon>Harpellales</taxon>
        <taxon>Legeriomycetaceae</taxon>
        <taxon>Smittium</taxon>
    </lineage>
</organism>
<reference evidence="6 7" key="1">
    <citation type="journal article" date="2016" name="Mol. Biol. Evol.">
        <title>Genome-Wide Survey of Gut Fungi (Harpellales) Reveals the First Horizontally Transferred Ubiquitin Gene from a Mosquito Host.</title>
        <authorList>
            <person name="Wang Y."/>
            <person name="White M.M."/>
            <person name="Kvist S."/>
            <person name="Moncalvo J.M."/>
        </authorList>
    </citation>
    <scope>NUCLEOTIDE SEQUENCE [LARGE SCALE GENOMIC DNA]</scope>
    <source>
        <strain evidence="6 7">ALG-7-W6</strain>
    </source>
</reference>
<evidence type="ECO:0000313" key="6">
    <source>
        <dbReference type="EMBL" id="OLY85108.1"/>
    </source>
</evidence>
<gene>
    <name evidence="6" type="ORF">AYI68_g710</name>
</gene>
<protein>
    <submittedName>
        <fullName evidence="6">Vacuolar transporter chaperone 4</fullName>
    </submittedName>
</protein>
<name>A0A1R0H7P5_9FUNG</name>
<accession>A0A1R0H7P5</accession>
<evidence type="ECO:0000259" key="5">
    <source>
        <dbReference type="Pfam" id="PF09359"/>
    </source>
</evidence>
<dbReference type="AlphaFoldDB" id="A0A1R0H7P5"/>